<dbReference type="InterPro" id="IPR015378">
    <property type="entry name" value="Transposase-like_Mu_C"/>
</dbReference>
<dbReference type="Gene3D" id="3.30.420.10">
    <property type="entry name" value="Ribonuclease H-like superfamily/Ribonuclease H"/>
    <property type="match status" value="1"/>
</dbReference>
<evidence type="ECO:0000313" key="3">
    <source>
        <dbReference type="EMBL" id="MYM84127.1"/>
    </source>
</evidence>
<reference evidence="3 4" key="1">
    <citation type="submission" date="2019-12" db="EMBL/GenBank/DDBJ databases">
        <title>Novel species isolated from a subtropical stream in China.</title>
        <authorList>
            <person name="Lu H."/>
        </authorList>
    </citation>
    <scope>NUCLEOTIDE SEQUENCE [LARGE SCALE GENOMIC DNA]</scope>
    <source>
        <strain evidence="3 4">FT50W</strain>
    </source>
</reference>
<feature type="region of interest" description="Disordered" evidence="1">
    <location>
        <begin position="609"/>
        <end position="653"/>
    </location>
</feature>
<accession>A0A6L8MLP0</accession>
<dbReference type="EMBL" id="WWCP01000028">
    <property type="protein sequence ID" value="MYM84127.1"/>
    <property type="molecule type" value="Genomic_DNA"/>
</dbReference>
<dbReference type="InterPro" id="IPR012337">
    <property type="entry name" value="RNaseH-like_sf"/>
</dbReference>
<name>A0A6L8MLP0_9BURK</name>
<dbReference type="PROSITE" id="PS50994">
    <property type="entry name" value="INTEGRASE"/>
    <property type="match status" value="1"/>
</dbReference>
<dbReference type="InterPro" id="IPR001584">
    <property type="entry name" value="Integrase_cat-core"/>
</dbReference>
<protein>
    <submittedName>
        <fullName evidence="3">DDE-type integrase/transposase/recombinase</fullName>
    </submittedName>
</protein>
<organism evidence="3 4">
    <name type="scientific">Duganella lactea</name>
    <dbReference type="NCBI Taxonomy" id="2692173"/>
    <lineage>
        <taxon>Bacteria</taxon>
        <taxon>Pseudomonadati</taxon>
        <taxon>Pseudomonadota</taxon>
        <taxon>Betaproteobacteria</taxon>
        <taxon>Burkholderiales</taxon>
        <taxon>Oxalobacteraceae</taxon>
        <taxon>Telluria group</taxon>
        <taxon>Duganella</taxon>
    </lineage>
</organism>
<proteinExistence type="predicted"/>
<evidence type="ECO:0000259" key="2">
    <source>
        <dbReference type="PROSITE" id="PS50994"/>
    </source>
</evidence>
<dbReference type="Pfam" id="PF09299">
    <property type="entry name" value="Mu-transpos_C"/>
    <property type="match status" value="1"/>
</dbReference>
<comment type="caution">
    <text evidence="3">The sequence shown here is derived from an EMBL/GenBank/DDBJ whole genome shotgun (WGS) entry which is preliminary data.</text>
</comment>
<dbReference type="RefSeq" id="WP_161020727.1">
    <property type="nucleotide sequence ID" value="NZ_WWCP01000028.1"/>
</dbReference>
<dbReference type="AlphaFoldDB" id="A0A6L8MLP0"/>
<dbReference type="GO" id="GO:0003676">
    <property type="term" value="F:nucleic acid binding"/>
    <property type="evidence" value="ECO:0007669"/>
    <property type="project" value="InterPro"/>
</dbReference>
<sequence length="653" mass="73920">MRGFAFRTGLVFDWLGVEYRLERLGNDDQVVLERLTDGQIILSSKADLLSAFTAGGIKASQTTARVDGTQIYGRPLSELSERNQAEIRRRMAYLRAMDQEGVRAFSKRHLDPVITEVAEQIEDPQPPSWITVYRWHSKYRYSKDVRALIPRFAHRGNSILRQSDEILDLFGEATEEAFAASPAATITSIHTRLAGKILQKNHSRLPEEQLRTPALRTSYRMFALLPSYDRTRLQKGKSAANDRHRIAQMAPQATRILERVEVDHTPLDLFLIDERSGVPIGRPILTILIDSFSRFPVGYFLNFGGPSAMAVMGALRHSILPKTPTEKVIPGLEILHAWPCYGVMDCLAMDNGLEFHGTGLEGVTMDLSIHNLFCPKKEPRFKGKIERFQGTLNYCLCHQLPGTSLAKLAERGEYDPQKHAVLTIAECKQVIEKWLLDIYAQTIQRGIRTTPWAKWHEGLRFRTPELPNSIELLQKRIGLVAERTLQRDGITLRGIRYGGQELDRIMHTWGPGTKLRIVYDPEDLCTIQIWAPDQQDPVSIRALDQAYAKGLTLAQHELIRRQIREDGQAAENPEALLQAKYDLAVSVDQLMQSRKQRTRRRAAKIHGITSSNPNAQLAAEPPKKAKKFTPLFDAKDEAPPEPLPTFQLNRGGR</sequence>
<dbReference type="InterPro" id="IPR036397">
    <property type="entry name" value="RNaseH_sf"/>
</dbReference>
<evidence type="ECO:0000256" key="1">
    <source>
        <dbReference type="SAM" id="MobiDB-lite"/>
    </source>
</evidence>
<dbReference type="Proteomes" id="UP000474565">
    <property type="component" value="Unassembled WGS sequence"/>
</dbReference>
<evidence type="ECO:0000313" key="4">
    <source>
        <dbReference type="Proteomes" id="UP000474565"/>
    </source>
</evidence>
<dbReference type="SUPFAM" id="SSF53098">
    <property type="entry name" value="Ribonuclease H-like"/>
    <property type="match status" value="1"/>
</dbReference>
<dbReference type="GO" id="GO:0015074">
    <property type="term" value="P:DNA integration"/>
    <property type="evidence" value="ECO:0007669"/>
    <property type="project" value="InterPro"/>
</dbReference>
<gene>
    <name evidence="3" type="ORF">GTP44_19505</name>
</gene>
<feature type="domain" description="Integrase catalytic" evidence="2">
    <location>
        <begin position="247"/>
        <end position="459"/>
    </location>
</feature>